<sequence>MLTLRLHLKGLAHCKDVNLKLGATEYYKRTAGQLIYGKQNFLNKAIAIIPKEFNGKCSSKMVPSFNIKYGDPNFLYYNITRDAFLKSKEMHANGTGSKLVTEKAILTFEIIFPSLEEQQKIGNFFKDVDNKITSLQNTLSITKELKRTLISKLLVVKNGEQPELRFPEFYVPWVKNKVNHIFDEITRGEVLPMNKIKELPTTEYKYPVYSSKITNYGIAGYYNQYLFENSITWATDGAYAGTVAFRKGKFFSTNINGVLLSNKGYSNTAMAEILNLVTYKHVSRADNLKLMNTTMAEILIFYPSEISEQHQISSFLTEIDNLVFTYERAIENHKTLKQALLQRMFV</sequence>
<dbReference type="GO" id="GO:0009307">
    <property type="term" value="P:DNA restriction-modification system"/>
    <property type="evidence" value="ECO:0007669"/>
    <property type="project" value="UniProtKB-KW"/>
</dbReference>
<evidence type="ECO:0000313" key="6">
    <source>
        <dbReference type="Proteomes" id="UP000266258"/>
    </source>
</evidence>
<dbReference type="GO" id="GO:0003677">
    <property type="term" value="F:DNA binding"/>
    <property type="evidence" value="ECO:0007669"/>
    <property type="project" value="UniProtKB-KW"/>
</dbReference>
<dbReference type="InterPro" id="IPR000055">
    <property type="entry name" value="Restrct_endonuc_typeI_TRD"/>
</dbReference>
<keyword evidence="6" id="KW-1185">Reference proteome</keyword>
<comment type="caution">
    <text evidence="5">The sequence shown here is derived from an EMBL/GenBank/DDBJ whole genome shotgun (WGS) entry which is preliminary data.</text>
</comment>
<dbReference type="Pfam" id="PF01420">
    <property type="entry name" value="Methylase_S"/>
    <property type="match status" value="2"/>
</dbReference>
<dbReference type="Proteomes" id="UP000266258">
    <property type="component" value="Unassembled WGS sequence"/>
</dbReference>
<evidence type="ECO:0000313" key="5">
    <source>
        <dbReference type="EMBL" id="RIY33655.1"/>
    </source>
</evidence>
<dbReference type="InterPro" id="IPR052021">
    <property type="entry name" value="Type-I_RS_S_subunit"/>
</dbReference>
<reference evidence="5 6" key="1">
    <citation type="submission" date="2017-08" db="EMBL/GenBank/DDBJ databases">
        <title>Reclassification of Bisgaard taxon 37 and 44.</title>
        <authorList>
            <person name="Christensen H."/>
        </authorList>
    </citation>
    <scope>NUCLEOTIDE SEQUENCE [LARGE SCALE GENOMIC DNA]</scope>
    <source>
        <strain evidence="5 6">B96_4</strain>
    </source>
</reference>
<dbReference type="PANTHER" id="PTHR30408:SF13">
    <property type="entry name" value="TYPE I RESTRICTION ENZYME HINDI SPECIFICITY SUBUNIT"/>
    <property type="match status" value="1"/>
</dbReference>
<dbReference type="CDD" id="cd17255">
    <property type="entry name" value="RMtype1_S_Fco49512ORF2615P-TRD2-CR2_like"/>
    <property type="match status" value="1"/>
</dbReference>
<dbReference type="InterPro" id="IPR044946">
    <property type="entry name" value="Restrct_endonuc_typeI_TRD_sf"/>
</dbReference>
<comment type="similarity">
    <text evidence="1">Belongs to the type-I restriction system S methylase family.</text>
</comment>
<dbReference type="SUPFAM" id="SSF116734">
    <property type="entry name" value="DNA methylase specificity domain"/>
    <property type="match status" value="2"/>
</dbReference>
<feature type="domain" description="Type I restriction modification DNA specificity" evidence="4">
    <location>
        <begin position="197"/>
        <end position="331"/>
    </location>
</feature>
<feature type="domain" description="Type I restriction modification DNA specificity" evidence="4">
    <location>
        <begin position="30"/>
        <end position="138"/>
    </location>
</feature>
<dbReference type="AlphaFoldDB" id="A0A3A1Y7R0"/>
<dbReference type="Gene3D" id="1.10.287.1120">
    <property type="entry name" value="Bipartite methylase S protein"/>
    <property type="match status" value="1"/>
</dbReference>
<evidence type="ECO:0000259" key="4">
    <source>
        <dbReference type="Pfam" id="PF01420"/>
    </source>
</evidence>
<dbReference type="Gene3D" id="3.90.220.20">
    <property type="entry name" value="DNA methylase specificity domains"/>
    <property type="match status" value="2"/>
</dbReference>
<evidence type="ECO:0000256" key="1">
    <source>
        <dbReference type="ARBA" id="ARBA00010923"/>
    </source>
</evidence>
<accession>A0A3A1Y7R0</accession>
<evidence type="ECO:0000256" key="3">
    <source>
        <dbReference type="ARBA" id="ARBA00023125"/>
    </source>
</evidence>
<gene>
    <name evidence="5" type="ORF">CJP74_01310</name>
</gene>
<dbReference type="EMBL" id="NRJH01000012">
    <property type="protein sequence ID" value="RIY33655.1"/>
    <property type="molecule type" value="Genomic_DNA"/>
</dbReference>
<protein>
    <recommendedName>
        <fullName evidence="4">Type I restriction modification DNA specificity domain-containing protein</fullName>
    </recommendedName>
</protein>
<keyword evidence="2" id="KW-0680">Restriction system</keyword>
<evidence type="ECO:0000256" key="2">
    <source>
        <dbReference type="ARBA" id="ARBA00022747"/>
    </source>
</evidence>
<dbReference type="PANTHER" id="PTHR30408">
    <property type="entry name" value="TYPE-1 RESTRICTION ENZYME ECOKI SPECIFICITY PROTEIN"/>
    <property type="match status" value="1"/>
</dbReference>
<proteinExistence type="inferred from homology"/>
<keyword evidence="3" id="KW-0238">DNA-binding</keyword>
<name>A0A3A1Y7R0_9GAMM</name>
<organism evidence="5 6">
    <name type="scientific">Psittacicella melopsittaci</name>
    <dbReference type="NCBI Taxonomy" id="2028576"/>
    <lineage>
        <taxon>Bacteria</taxon>
        <taxon>Pseudomonadati</taxon>
        <taxon>Pseudomonadota</taxon>
        <taxon>Gammaproteobacteria</taxon>
        <taxon>Pasteurellales</taxon>
        <taxon>Psittacicellaceae</taxon>
        <taxon>Psittacicella</taxon>
    </lineage>
</organism>